<name>A0A2C9W2Q1_MANES</name>
<dbReference type="EMBL" id="CM004390">
    <property type="protein sequence ID" value="OAY53257.1"/>
    <property type="molecule type" value="Genomic_DNA"/>
</dbReference>
<protein>
    <submittedName>
        <fullName evidence="2">Uncharacterized protein</fullName>
    </submittedName>
</protein>
<feature type="region of interest" description="Disordered" evidence="1">
    <location>
        <begin position="1"/>
        <end position="64"/>
    </location>
</feature>
<proteinExistence type="predicted"/>
<accession>A0A2C9W2Q1</accession>
<reference evidence="2" key="1">
    <citation type="submission" date="2016-02" db="EMBL/GenBank/DDBJ databases">
        <title>WGS assembly of Manihot esculenta.</title>
        <authorList>
            <person name="Bredeson J.V."/>
            <person name="Prochnik S.E."/>
            <person name="Lyons J.B."/>
            <person name="Schmutz J."/>
            <person name="Grimwood J."/>
            <person name="Vrebalov J."/>
            <person name="Bart R.S."/>
            <person name="Amuge T."/>
            <person name="Ferguson M.E."/>
            <person name="Green R."/>
            <person name="Putnam N."/>
            <person name="Stites J."/>
            <person name="Rounsley S."/>
            <person name="Rokhsar D.S."/>
        </authorList>
    </citation>
    <scope>NUCLEOTIDE SEQUENCE [LARGE SCALE GENOMIC DNA]</scope>
    <source>
        <tissue evidence="2">Leaf</tissue>
    </source>
</reference>
<evidence type="ECO:0000313" key="2">
    <source>
        <dbReference type="EMBL" id="OAY53257.1"/>
    </source>
</evidence>
<organism evidence="2">
    <name type="scientific">Manihot esculenta</name>
    <name type="common">Cassava</name>
    <name type="synonym">Jatropha manihot</name>
    <dbReference type="NCBI Taxonomy" id="3983"/>
    <lineage>
        <taxon>Eukaryota</taxon>
        <taxon>Viridiplantae</taxon>
        <taxon>Streptophyta</taxon>
        <taxon>Embryophyta</taxon>
        <taxon>Tracheophyta</taxon>
        <taxon>Spermatophyta</taxon>
        <taxon>Magnoliopsida</taxon>
        <taxon>eudicotyledons</taxon>
        <taxon>Gunneridae</taxon>
        <taxon>Pentapetalae</taxon>
        <taxon>rosids</taxon>
        <taxon>fabids</taxon>
        <taxon>Malpighiales</taxon>
        <taxon>Euphorbiaceae</taxon>
        <taxon>Crotonoideae</taxon>
        <taxon>Manihoteae</taxon>
        <taxon>Manihot</taxon>
    </lineage>
</organism>
<dbReference type="AlphaFoldDB" id="A0A2C9W2Q1"/>
<evidence type="ECO:0000256" key="1">
    <source>
        <dbReference type="SAM" id="MobiDB-lite"/>
    </source>
</evidence>
<gene>
    <name evidence="2" type="ORF">MANES_04G149000</name>
</gene>
<sequence>MSIGQNHCVNQTNPTTDQQQRSASTKPKQNMPFATLSTCGAIKLKTTESQTTSERQSKRNSHANTRTAPFRWLCLLLMIAQKEINHNIFSLI</sequence>
<feature type="compositionally biased region" description="Polar residues" evidence="1">
    <location>
        <begin position="1"/>
        <end position="28"/>
    </location>
</feature>